<evidence type="ECO:0000259" key="2">
    <source>
        <dbReference type="PROSITE" id="PS50008"/>
    </source>
</evidence>
<reference evidence="3 4" key="1">
    <citation type="journal article" date="2018" name="Sci. Rep.">
        <title>Genomic signatures of local adaptation to the degree of environmental predictability in rotifers.</title>
        <authorList>
            <person name="Franch-Gras L."/>
            <person name="Hahn C."/>
            <person name="Garcia-Roger E.M."/>
            <person name="Carmona M.J."/>
            <person name="Serra M."/>
            <person name="Gomez A."/>
        </authorList>
    </citation>
    <scope>NUCLEOTIDE SEQUENCE [LARGE SCALE GENOMIC DNA]</scope>
    <source>
        <strain evidence="3">HYR1</strain>
    </source>
</reference>
<protein>
    <submittedName>
        <fullName evidence="3">1-phosphatidylinositol 4-5-bisphosphate phosphodiesterase classes I and II isoform X1</fullName>
        <ecNumber evidence="3">3.1.4.11</ecNumber>
    </submittedName>
</protein>
<dbReference type="InterPro" id="IPR001711">
    <property type="entry name" value="PLipase_C_Pinositol-sp_Y"/>
</dbReference>
<evidence type="ECO:0000313" key="3">
    <source>
        <dbReference type="EMBL" id="RMZ94833.1"/>
    </source>
</evidence>
<dbReference type="CDD" id="cd00275">
    <property type="entry name" value="C2_PLC_like"/>
    <property type="match status" value="1"/>
</dbReference>
<keyword evidence="3" id="KW-0378">Hydrolase</keyword>
<keyword evidence="4" id="KW-1185">Reference proteome</keyword>
<dbReference type="PANTHER" id="PTHR10336:SF149">
    <property type="entry name" value="1-PHOSPHATIDYLINOSITOL 4,5-BISPHOSPHATE PHOSPHODIESTERASE CLASSES I AND II"/>
    <property type="match status" value="1"/>
</dbReference>
<feature type="coiled-coil region" evidence="1">
    <location>
        <begin position="348"/>
        <end position="386"/>
    </location>
</feature>
<dbReference type="InterPro" id="IPR001192">
    <property type="entry name" value="PI-PLC_fam"/>
</dbReference>
<dbReference type="SUPFAM" id="SSF49562">
    <property type="entry name" value="C2 domain (Calcium/lipid-binding domain, CaLB)"/>
    <property type="match status" value="1"/>
</dbReference>
<accession>A0A3M7P736</accession>
<feature type="domain" description="PI-PLC Y-box" evidence="2">
    <location>
        <begin position="1"/>
        <end position="24"/>
    </location>
</feature>
<dbReference type="STRING" id="10195.A0A3M7P736"/>
<keyword evidence="1" id="KW-0175">Coiled coil</keyword>
<gene>
    <name evidence="3" type="ORF">BpHYR1_044858</name>
</gene>
<dbReference type="GO" id="GO:0004435">
    <property type="term" value="F:phosphatidylinositol-4,5-bisphosphate phospholipase C activity"/>
    <property type="evidence" value="ECO:0007669"/>
    <property type="project" value="UniProtKB-EC"/>
</dbReference>
<dbReference type="EC" id="3.1.4.11" evidence="3"/>
<organism evidence="3 4">
    <name type="scientific">Brachionus plicatilis</name>
    <name type="common">Marine rotifer</name>
    <name type="synonym">Brachionus muelleri</name>
    <dbReference type="NCBI Taxonomy" id="10195"/>
    <lineage>
        <taxon>Eukaryota</taxon>
        <taxon>Metazoa</taxon>
        <taxon>Spiralia</taxon>
        <taxon>Gnathifera</taxon>
        <taxon>Rotifera</taxon>
        <taxon>Eurotatoria</taxon>
        <taxon>Monogononta</taxon>
        <taxon>Pseudotrocha</taxon>
        <taxon>Ploima</taxon>
        <taxon>Brachionidae</taxon>
        <taxon>Brachionus</taxon>
    </lineage>
</organism>
<dbReference type="PROSITE" id="PS50008">
    <property type="entry name" value="PIPLC_Y_DOMAIN"/>
    <property type="match status" value="1"/>
</dbReference>
<dbReference type="GO" id="GO:0005737">
    <property type="term" value="C:cytoplasm"/>
    <property type="evidence" value="ECO:0007669"/>
    <property type="project" value="TreeGrafter"/>
</dbReference>
<dbReference type="InterPro" id="IPR035892">
    <property type="entry name" value="C2_domain_sf"/>
</dbReference>
<dbReference type="AlphaFoldDB" id="A0A3M7P736"/>
<dbReference type="Proteomes" id="UP000276133">
    <property type="component" value="Unassembled WGS sequence"/>
</dbReference>
<dbReference type="PANTHER" id="PTHR10336">
    <property type="entry name" value="PHOSPHOINOSITIDE-SPECIFIC PHOSPHOLIPASE C FAMILY PROTEIN"/>
    <property type="match status" value="1"/>
</dbReference>
<dbReference type="EMBL" id="REGN01012784">
    <property type="protein sequence ID" value="RMZ94833.1"/>
    <property type="molecule type" value="Genomic_DNA"/>
</dbReference>
<dbReference type="Gene3D" id="3.20.20.190">
    <property type="entry name" value="Phosphatidylinositol (PI) phosphodiesterase"/>
    <property type="match status" value="1"/>
</dbReference>
<dbReference type="GO" id="GO:0048015">
    <property type="term" value="P:phosphatidylinositol-mediated signaling"/>
    <property type="evidence" value="ECO:0007669"/>
    <property type="project" value="TreeGrafter"/>
</dbReference>
<dbReference type="InterPro" id="IPR042531">
    <property type="entry name" value="PLC-beta_C_sf"/>
</dbReference>
<dbReference type="GO" id="GO:0046488">
    <property type="term" value="P:phosphatidylinositol metabolic process"/>
    <property type="evidence" value="ECO:0007669"/>
    <property type="project" value="TreeGrafter"/>
</dbReference>
<dbReference type="InterPro" id="IPR017946">
    <property type="entry name" value="PLC-like_Pdiesterase_TIM-brl"/>
</dbReference>
<name>A0A3M7P736_BRAPC</name>
<dbReference type="SUPFAM" id="SSF69989">
    <property type="entry name" value="C-terminal domain of PLC-beta"/>
    <property type="match status" value="1"/>
</dbReference>
<evidence type="ECO:0000256" key="1">
    <source>
        <dbReference type="SAM" id="Coils"/>
    </source>
</evidence>
<comment type="caution">
    <text evidence="3">The sequence shown here is derived from an EMBL/GenBank/DDBJ whole genome shotgun (WGS) entry which is preliminary data.</text>
</comment>
<sequence length="634" mass="73533">MQLNLGKFEYSNRCGYLLKPELMRRMDVSRNFDPLTENPIDGIVASTLSIRIISGIFLNHVRSEEKRTGYSVTVEMYGLPADSVRGQKAHRVKALSSKYFSVIYSDPCGYRFKKIIMPELALLKITAFDDQAKQIGQRILPVVGLKPGFRFICLKNESNQQLLMSSLFVNIQLGDYIPEEYEEFASALVNPISFVSKLTKDEIVKNLTDDTNEVARHNLNYLQESSSKENVLYDLEDEPEVQHNKISKSVSNLINLIDNDLKFLNCESMANLNPRENRYSISCEKYNQIRKSDLLNTKLLSSSMFNIPRSQSLFFNDYESLEKTKRSFSLLNDPTLFAEIDLEDLIKMKNNQNILQNCGKKCQRLEKEAEKKIKELNENLILELDRQRTDHSKQKLKPDKKRKLFALKTSRSSIDFDVSLKNMNLTTTEKYVNRMKVVYEETYVKIRNLRLVCLQTLYIRLEKTLAEIQESRMQQLKIRSEKENSLVNKQTHQLIKSKKKLLSETVQDKEEFARLARKIEKESVLYAVNESSKLDELMKITETSMKSLKEYKEKQLLLYKNELVDKLNQKKLDLDKKYLFNSALDPDAAINSLYSLHLSKSAGVLNHVANEPPIERMNKKETHLSSGENITRFP</sequence>
<dbReference type="GO" id="GO:0007186">
    <property type="term" value="P:G protein-coupled receptor signaling pathway"/>
    <property type="evidence" value="ECO:0007669"/>
    <property type="project" value="TreeGrafter"/>
</dbReference>
<dbReference type="Gene3D" id="1.20.1230.10">
    <property type="entry name" value="Phospholipase C beta, distal C-terminal domain"/>
    <property type="match status" value="1"/>
</dbReference>
<dbReference type="OrthoDB" id="269822at2759"/>
<dbReference type="SUPFAM" id="SSF51695">
    <property type="entry name" value="PLC-like phosphodiesterases"/>
    <property type="match status" value="1"/>
</dbReference>
<evidence type="ECO:0000313" key="4">
    <source>
        <dbReference type="Proteomes" id="UP000276133"/>
    </source>
</evidence>
<dbReference type="Gene3D" id="2.60.40.150">
    <property type="entry name" value="C2 domain"/>
    <property type="match status" value="1"/>
</dbReference>
<proteinExistence type="predicted"/>
<dbReference type="GO" id="GO:0051209">
    <property type="term" value="P:release of sequestered calcium ion into cytosol"/>
    <property type="evidence" value="ECO:0007669"/>
    <property type="project" value="TreeGrafter"/>
</dbReference>